<dbReference type="InterPro" id="IPR001254">
    <property type="entry name" value="Trypsin_dom"/>
</dbReference>
<dbReference type="Pfam" id="PF00089">
    <property type="entry name" value="Trypsin"/>
    <property type="match status" value="1"/>
</dbReference>
<dbReference type="EMBL" id="CAJHNH020001709">
    <property type="protein sequence ID" value="CAG5124150.1"/>
    <property type="molecule type" value="Genomic_DNA"/>
</dbReference>
<keyword evidence="3" id="KW-0645">Protease</keyword>
<evidence type="ECO:0000256" key="3">
    <source>
        <dbReference type="ARBA" id="ARBA00022670"/>
    </source>
</evidence>
<protein>
    <recommendedName>
        <fullName evidence="6">Peptidase S1 domain-containing protein</fullName>
    </recommendedName>
</protein>
<organism evidence="7 8">
    <name type="scientific">Candidula unifasciata</name>
    <dbReference type="NCBI Taxonomy" id="100452"/>
    <lineage>
        <taxon>Eukaryota</taxon>
        <taxon>Metazoa</taxon>
        <taxon>Spiralia</taxon>
        <taxon>Lophotrochozoa</taxon>
        <taxon>Mollusca</taxon>
        <taxon>Gastropoda</taxon>
        <taxon>Heterobranchia</taxon>
        <taxon>Euthyneura</taxon>
        <taxon>Panpulmonata</taxon>
        <taxon>Eupulmonata</taxon>
        <taxon>Stylommatophora</taxon>
        <taxon>Helicina</taxon>
        <taxon>Helicoidea</taxon>
        <taxon>Geomitridae</taxon>
        <taxon>Candidula</taxon>
    </lineage>
</organism>
<dbReference type="PANTHER" id="PTHR24264:SF65">
    <property type="entry name" value="SRCR DOMAIN-CONTAINING PROTEIN"/>
    <property type="match status" value="1"/>
</dbReference>
<evidence type="ECO:0000256" key="5">
    <source>
        <dbReference type="ARBA" id="ARBA00022825"/>
    </source>
</evidence>
<dbReference type="InterPro" id="IPR009003">
    <property type="entry name" value="Peptidase_S1_PA"/>
</dbReference>
<dbReference type="Gene3D" id="2.40.10.10">
    <property type="entry name" value="Trypsin-like serine proteases"/>
    <property type="match status" value="1"/>
</dbReference>
<dbReference type="SUPFAM" id="SSF50494">
    <property type="entry name" value="Trypsin-like serine proteases"/>
    <property type="match status" value="1"/>
</dbReference>
<dbReference type="GO" id="GO:0006508">
    <property type="term" value="P:proteolysis"/>
    <property type="evidence" value="ECO:0007669"/>
    <property type="project" value="UniProtKB-KW"/>
</dbReference>
<proteinExistence type="predicted"/>
<feature type="non-terminal residue" evidence="7">
    <location>
        <position position="94"/>
    </location>
</feature>
<dbReference type="OrthoDB" id="546450at2759"/>
<evidence type="ECO:0000256" key="4">
    <source>
        <dbReference type="ARBA" id="ARBA00022801"/>
    </source>
</evidence>
<dbReference type="PROSITE" id="PS50240">
    <property type="entry name" value="TRYPSIN_DOM"/>
    <property type="match status" value="1"/>
</dbReference>
<keyword evidence="5" id="KW-0720">Serine protease</keyword>
<keyword evidence="8" id="KW-1185">Reference proteome</keyword>
<accession>A0A8S3Z8T3</accession>
<feature type="domain" description="Peptidase S1" evidence="6">
    <location>
        <begin position="1"/>
        <end position="94"/>
    </location>
</feature>
<feature type="non-terminal residue" evidence="7">
    <location>
        <position position="1"/>
    </location>
</feature>
<keyword evidence="4" id="KW-0378">Hydrolase</keyword>
<evidence type="ECO:0000259" key="6">
    <source>
        <dbReference type="PROSITE" id="PS50240"/>
    </source>
</evidence>
<dbReference type="GO" id="GO:0004252">
    <property type="term" value="F:serine-type endopeptidase activity"/>
    <property type="evidence" value="ECO:0007669"/>
    <property type="project" value="InterPro"/>
</dbReference>
<sequence length="94" mass="10469">GQQLDKMVAIVGEHDQTVKDLGEQAFALQKVIVHELYEDNTKDYDIALVKIKPARNGSGIQFNSYVQPVCLPSPNEFLRSGMKCTVAGWGYLNQ</sequence>
<dbReference type="InterPro" id="IPR043504">
    <property type="entry name" value="Peptidase_S1_PA_chymotrypsin"/>
</dbReference>
<reference evidence="7" key="1">
    <citation type="submission" date="2021-04" db="EMBL/GenBank/DDBJ databases">
        <authorList>
            <consortium name="Molecular Ecology Group"/>
        </authorList>
    </citation>
    <scope>NUCLEOTIDE SEQUENCE</scope>
</reference>
<dbReference type="InterPro" id="IPR050127">
    <property type="entry name" value="Serine_Proteases_S1"/>
</dbReference>
<keyword evidence="2" id="KW-0964">Secreted</keyword>
<name>A0A8S3Z8T3_9EUPU</name>
<gene>
    <name evidence="7" type="ORF">CUNI_LOCUS9708</name>
</gene>
<dbReference type="PANTHER" id="PTHR24264">
    <property type="entry name" value="TRYPSIN-RELATED"/>
    <property type="match status" value="1"/>
</dbReference>
<evidence type="ECO:0000256" key="2">
    <source>
        <dbReference type="ARBA" id="ARBA00022525"/>
    </source>
</evidence>
<comment type="caution">
    <text evidence="7">The sequence shown here is derived from an EMBL/GenBank/DDBJ whole genome shotgun (WGS) entry which is preliminary data.</text>
</comment>
<dbReference type="GO" id="GO:0005615">
    <property type="term" value="C:extracellular space"/>
    <property type="evidence" value="ECO:0007669"/>
    <property type="project" value="TreeGrafter"/>
</dbReference>
<comment type="subcellular location">
    <subcellularLocation>
        <location evidence="1">Secreted</location>
    </subcellularLocation>
</comment>
<evidence type="ECO:0000313" key="8">
    <source>
        <dbReference type="Proteomes" id="UP000678393"/>
    </source>
</evidence>
<evidence type="ECO:0000256" key="1">
    <source>
        <dbReference type="ARBA" id="ARBA00004613"/>
    </source>
</evidence>
<dbReference type="AlphaFoldDB" id="A0A8S3Z8T3"/>
<evidence type="ECO:0000313" key="7">
    <source>
        <dbReference type="EMBL" id="CAG5124150.1"/>
    </source>
</evidence>
<dbReference type="Proteomes" id="UP000678393">
    <property type="component" value="Unassembled WGS sequence"/>
</dbReference>